<organism evidence="1 2">
    <name type="scientific">Microcystis aeruginosa 11-30S32</name>
    <dbReference type="NCBI Taxonomy" id="2358142"/>
    <lineage>
        <taxon>Bacteria</taxon>
        <taxon>Bacillati</taxon>
        <taxon>Cyanobacteriota</taxon>
        <taxon>Cyanophyceae</taxon>
        <taxon>Oscillatoriophycideae</taxon>
        <taxon>Chroococcales</taxon>
        <taxon>Microcystaceae</taxon>
        <taxon>Microcystis</taxon>
    </lineage>
</organism>
<dbReference type="EMBL" id="BHVU01000065">
    <property type="protein sequence ID" value="GCA92821.1"/>
    <property type="molecule type" value="Genomic_DNA"/>
</dbReference>
<sequence length="118" mass="12917">MAEISLTPEDLLAGASVTFDIAIPVSILHPGELDTSADKFPESRRIVQIRPLTIGRFQLIMKASRQDAGLIPLLMIKESLVEPTLSLEQVKQLPLGLVNFLIDNIREISGLTGKKNLS</sequence>
<proteinExistence type="predicted"/>
<evidence type="ECO:0008006" key="3">
    <source>
        <dbReference type="Google" id="ProtNLM"/>
    </source>
</evidence>
<evidence type="ECO:0000313" key="1">
    <source>
        <dbReference type="EMBL" id="GCA92821.1"/>
    </source>
</evidence>
<gene>
    <name evidence="1" type="ORF">MAE30S32_14730</name>
</gene>
<dbReference type="AlphaFoldDB" id="A0A510PGE6"/>
<accession>A0A510PGE6</accession>
<reference evidence="1 2" key="1">
    <citation type="journal article" date="2019" name="Appl. Environ. Microbiol.">
        <title>Co-occurrence of broad and narrow host-range viruses infecting the toxic bloom-forming cyanobacterium Microcystis aeruginosa.</title>
        <authorList>
            <person name="Morimoto D."/>
            <person name="Tominaga K."/>
            <person name="Nishimura Y."/>
            <person name="Yoshida N."/>
            <person name="Kimura S."/>
            <person name="Sako Y."/>
            <person name="Yoshida T."/>
        </authorList>
    </citation>
    <scope>NUCLEOTIDE SEQUENCE [LARGE SCALE GENOMIC DNA]</scope>
    <source>
        <strain evidence="1 2">11-30S32</strain>
    </source>
</reference>
<evidence type="ECO:0000313" key="2">
    <source>
        <dbReference type="Proteomes" id="UP000321223"/>
    </source>
</evidence>
<comment type="caution">
    <text evidence="1">The sequence shown here is derived from an EMBL/GenBank/DDBJ whole genome shotgun (WGS) entry which is preliminary data.</text>
</comment>
<name>A0A510PGE6_MICAE</name>
<protein>
    <recommendedName>
        <fullName evidence="3">Phage tail assembly protein</fullName>
    </recommendedName>
</protein>
<dbReference type="RefSeq" id="WP_147069701.1">
    <property type="nucleotide sequence ID" value="NZ_BHVU01000065.1"/>
</dbReference>
<dbReference type="Proteomes" id="UP000321223">
    <property type="component" value="Unassembled WGS sequence"/>
</dbReference>